<dbReference type="InterPro" id="IPR007331">
    <property type="entry name" value="Htaa"/>
</dbReference>
<evidence type="ECO:0000256" key="1">
    <source>
        <dbReference type="SAM" id="MobiDB-lite"/>
    </source>
</evidence>
<gene>
    <name evidence="4" type="ORF">RM704_11610</name>
</gene>
<dbReference type="EMBL" id="JAVRFJ010000008">
    <property type="protein sequence ID" value="MDT0568108.1"/>
    <property type="molecule type" value="Genomic_DNA"/>
</dbReference>
<keyword evidence="2" id="KW-0732">Signal</keyword>
<evidence type="ECO:0000256" key="2">
    <source>
        <dbReference type="SAM" id="SignalP"/>
    </source>
</evidence>
<accession>A0ABU2YUV4</accession>
<name>A0ABU2YUV4_9ACTN</name>
<dbReference type="Proteomes" id="UP001180737">
    <property type="component" value="Unassembled WGS sequence"/>
</dbReference>
<evidence type="ECO:0000313" key="5">
    <source>
        <dbReference type="Proteomes" id="UP001180737"/>
    </source>
</evidence>
<feature type="region of interest" description="Disordered" evidence="1">
    <location>
        <begin position="189"/>
        <end position="250"/>
    </location>
</feature>
<organism evidence="4 5">
    <name type="scientific">Streptomyces gottesmaniae</name>
    <dbReference type="NCBI Taxonomy" id="3075518"/>
    <lineage>
        <taxon>Bacteria</taxon>
        <taxon>Bacillati</taxon>
        <taxon>Actinomycetota</taxon>
        <taxon>Actinomycetes</taxon>
        <taxon>Kitasatosporales</taxon>
        <taxon>Streptomycetaceae</taxon>
        <taxon>Streptomyces</taxon>
    </lineage>
</organism>
<evidence type="ECO:0000313" key="4">
    <source>
        <dbReference type="EMBL" id="MDT0568108.1"/>
    </source>
</evidence>
<comment type="caution">
    <text evidence="4">The sequence shown here is derived from an EMBL/GenBank/DDBJ whole genome shotgun (WGS) entry which is preliminary data.</text>
</comment>
<protein>
    <submittedName>
        <fullName evidence="4">HtaA domain-containing protein</fullName>
    </submittedName>
</protein>
<proteinExistence type="predicted"/>
<feature type="signal peptide" evidence="2">
    <location>
        <begin position="1"/>
        <end position="25"/>
    </location>
</feature>
<keyword evidence="5" id="KW-1185">Reference proteome</keyword>
<reference evidence="4" key="1">
    <citation type="submission" date="2024-05" db="EMBL/GenBank/DDBJ databases">
        <title>30 novel species of actinomycetes from the DSMZ collection.</title>
        <authorList>
            <person name="Nouioui I."/>
        </authorList>
    </citation>
    <scope>NUCLEOTIDE SEQUENCE</scope>
    <source>
        <strain evidence="4">DSM 3412</strain>
    </source>
</reference>
<dbReference type="Pfam" id="PF04213">
    <property type="entry name" value="HtaA"/>
    <property type="match status" value="1"/>
</dbReference>
<feature type="domain" description="Htaa" evidence="3">
    <location>
        <begin position="61"/>
        <end position="189"/>
    </location>
</feature>
<dbReference type="RefSeq" id="WP_078937584.1">
    <property type="nucleotide sequence ID" value="NZ_JAVRFJ010000008.1"/>
</dbReference>
<sequence length="340" mass="33309">MNRPGAAVTVAGALLALLCQGTATARDGAEAPREVSGGFASWGPVFEASTGADATVTAGSPAVRGSGGRTWFPVDGGSATPGAGDADVALDGSIRLGGAGAGALTLDELRLRLDGGTGTLRVRAERAGERGDLTLAEVGTGATAPSVRSGGATWFGLRVSLTAEGAALLARWSGRPYAAGDELAPLDVTVGTGASGAADPQDGSPGESDGDASSSPPGRSDTPTGPPGAGAGVDSDSDAGAGAERKAEKAPSAAVALTSLAAGDGQQVTGEGFAPDEVVLIAIDDDTRYQAVADASGRVARDFPVYDTATEGVHTVRLYSVTGGREAVAEFTVLADEAVS</sequence>
<feature type="chain" id="PRO_5045607363" evidence="2">
    <location>
        <begin position="26"/>
        <end position="340"/>
    </location>
</feature>
<evidence type="ECO:0000259" key="3">
    <source>
        <dbReference type="Pfam" id="PF04213"/>
    </source>
</evidence>